<keyword evidence="5" id="KW-1185">Reference proteome</keyword>
<dbReference type="PANTHER" id="PTHR24412">
    <property type="entry name" value="KELCH PROTEIN"/>
    <property type="match status" value="1"/>
</dbReference>
<organism evidence="4 5">
    <name type="scientific">Pasteurella testudinis DSM 23072</name>
    <dbReference type="NCBI Taxonomy" id="1122938"/>
    <lineage>
        <taxon>Bacteria</taxon>
        <taxon>Pseudomonadati</taxon>
        <taxon>Pseudomonadota</taxon>
        <taxon>Gammaproteobacteria</taxon>
        <taxon>Pasteurellales</taxon>
        <taxon>Pasteurellaceae</taxon>
        <taxon>Pasteurella</taxon>
    </lineage>
</organism>
<dbReference type="EMBL" id="FWWV01000002">
    <property type="protein sequence ID" value="SMB79660.1"/>
    <property type="molecule type" value="Genomic_DNA"/>
</dbReference>
<dbReference type="STRING" id="1122938.SAMN05660772_00449"/>
<evidence type="ECO:0000256" key="3">
    <source>
        <dbReference type="SAM" id="SignalP"/>
    </source>
</evidence>
<dbReference type="InterPro" id="IPR019936">
    <property type="entry name" value="NanM_proteobact"/>
</dbReference>
<dbReference type="NCBIfam" id="TIGR03547">
    <property type="entry name" value="muta_rot_YjhT"/>
    <property type="match status" value="1"/>
</dbReference>
<keyword evidence="2" id="KW-0677">Repeat</keyword>
<reference evidence="5" key="1">
    <citation type="submission" date="2017-04" db="EMBL/GenBank/DDBJ databases">
        <authorList>
            <person name="Varghese N."/>
            <person name="Submissions S."/>
        </authorList>
    </citation>
    <scope>NUCLEOTIDE SEQUENCE [LARGE SCALE GENOMIC DNA]</scope>
    <source>
        <strain evidence="5">DSM 23072</strain>
    </source>
</reference>
<dbReference type="Proteomes" id="UP000192408">
    <property type="component" value="Unassembled WGS sequence"/>
</dbReference>
<evidence type="ECO:0000256" key="2">
    <source>
        <dbReference type="ARBA" id="ARBA00022737"/>
    </source>
</evidence>
<proteinExistence type="predicted"/>
<keyword evidence="1" id="KW-0880">Kelch repeat</keyword>
<dbReference type="AlphaFoldDB" id="A0A1W1UF22"/>
<dbReference type="Gene3D" id="2.120.10.80">
    <property type="entry name" value="Kelch-type beta propeller"/>
    <property type="match status" value="2"/>
</dbReference>
<accession>A0A1W1UF22</accession>
<evidence type="ECO:0000313" key="5">
    <source>
        <dbReference type="Proteomes" id="UP000192408"/>
    </source>
</evidence>
<feature type="chain" id="PRO_5012664291" evidence="3">
    <location>
        <begin position="27"/>
        <end position="377"/>
    </location>
</feature>
<keyword evidence="3" id="KW-0732">Signal</keyword>
<protein>
    <submittedName>
        <fullName evidence="4">N-acetylneuraminate epimerase</fullName>
    </submittedName>
</protein>
<evidence type="ECO:0000256" key="1">
    <source>
        <dbReference type="ARBA" id="ARBA00022441"/>
    </source>
</evidence>
<evidence type="ECO:0000313" key="4">
    <source>
        <dbReference type="EMBL" id="SMB79660.1"/>
    </source>
</evidence>
<dbReference type="NCBIfam" id="NF010730">
    <property type="entry name" value="PRK14131.1"/>
    <property type="match status" value="1"/>
</dbReference>
<dbReference type="InterPro" id="IPR056734">
    <property type="entry name" value="NANM"/>
</dbReference>
<name>A0A1W1UF22_9PAST</name>
<sequence>MTRFPKTAFRSCLAFALLASAGVAQAGTYPDLPEPIKFGSGALLGETVYVGLGSAGDRFYRLDLGRKKAEWQAIAEFPGGNRLYAVAAALNGELYIFGGLQQTEDGLHIVNDAYRYVPQEDRWIALDTRAPRGIVGAGAVVYQDKIYLLGGNNPEVLGGYLQAYAGAADQTAQEAVKQAYFEQRPQDYFFTAELLSYQAAENRWRNEGKFPFSARTCATVIGQGETVLVVNGAVKPGLNTANTQQGRLGKPRTEWKKLPDLPAVGEKTQEGLSGAGGGYSHGYYLVAGGTNFPGAQQQFQQGKLFAHEGLSQAWHDEIYTLKNGRWKMIGELNAASSHAVAVSYDNKVLLIGGESHGGKALSAVQVLSYDGSKLIIE</sequence>
<gene>
    <name evidence="4" type="ORF">SAMN05660772_00449</name>
</gene>
<dbReference type="InterPro" id="IPR015915">
    <property type="entry name" value="Kelch-typ_b-propeller"/>
</dbReference>
<feature type="signal peptide" evidence="3">
    <location>
        <begin position="1"/>
        <end position="26"/>
    </location>
</feature>
<dbReference type="PANTHER" id="PTHR24412:SF272">
    <property type="entry name" value="KELCH-LIKE PROTEIN DIABLO"/>
    <property type="match status" value="1"/>
</dbReference>
<dbReference type="Pfam" id="PF24996">
    <property type="entry name" value="NANM"/>
    <property type="match status" value="1"/>
</dbReference>
<dbReference type="RefSeq" id="WP_084255786.1">
    <property type="nucleotide sequence ID" value="NZ_FWWV01000002.1"/>
</dbReference>
<dbReference type="SUPFAM" id="SSF117281">
    <property type="entry name" value="Kelch motif"/>
    <property type="match status" value="2"/>
</dbReference>